<reference evidence="2 3" key="1">
    <citation type="journal article" date="2018" name="Mol. Biol. Evol.">
        <title>Broad Genomic Sampling Reveals a Smut Pathogenic Ancestry of the Fungal Clade Ustilaginomycotina.</title>
        <authorList>
            <person name="Kijpornyongpan T."/>
            <person name="Mondo S.J."/>
            <person name="Barry K."/>
            <person name="Sandor L."/>
            <person name="Lee J."/>
            <person name="Lipzen A."/>
            <person name="Pangilinan J."/>
            <person name="LaButti K."/>
            <person name="Hainaut M."/>
            <person name="Henrissat B."/>
            <person name="Grigoriev I.V."/>
            <person name="Spatafora J.W."/>
            <person name="Aime M.C."/>
        </authorList>
    </citation>
    <scope>NUCLEOTIDE SEQUENCE [LARGE SCALE GENOMIC DNA]</scope>
    <source>
        <strain evidence="2 3">MCA 4658</strain>
    </source>
</reference>
<feature type="compositionally biased region" description="Polar residues" evidence="1">
    <location>
        <begin position="89"/>
        <end position="100"/>
    </location>
</feature>
<dbReference type="GeneID" id="37032527"/>
<sequence>MSSDPAQAAQPGLRFYFRVLRESGLAYPGSLLLSLLLAKPAVLSPDLYARGLLPCVSWLILRLADSKSSLQSLVPPAPARAVDMMMSTPQQDALASSAETHQSDSPEKARLQTSTLPHNNPLPPGYHMLRYVYSRLCGVRTVWAAARASSTPAQSESPSYTDRPPRVGAEAASHMHVRAPARTRVAMTSARSRTLP</sequence>
<gene>
    <name evidence="2" type="ORF">IE81DRAFT_174201</name>
</gene>
<protein>
    <submittedName>
        <fullName evidence="2">Uncharacterized protein</fullName>
    </submittedName>
</protein>
<name>A0A316VVL9_9BASI</name>
<feature type="compositionally biased region" description="Polar residues" evidence="1">
    <location>
        <begin position="148"/>
        <end position="160"/>
    </location>
</feature>
<organism evidence="2 3">
    <name type="scientific">Ceraceosorus guamensis</name>
    <dbReference type="NCBI Taxonomy" id="1522189"/>
    <lineage>
        <taxon>Eukaryota</taxon>
        <taxon>Fungi</taxon>
        <taxon>Dikarya</taxon>
        <taxon>Basidiomycota</taxon>
        <taxon>Ustilaginomycotina</taxon>
        <taxon>Exobasidiomycetes</taxon>
        <taxon>Ceraceosorales</taxon>
        <taxon>Ceraceosoraceae</taxon>
        <taxon>Ceraceosorus</taxon>
    </lineage>
</organism>
<feature type="region of interest" description="Disordered" evidence="1">
    <location>
        <begin position="148"/>
        <end position="175"/>
    </location>
</feature>
<evidence type="ECO:0000313" key="2">
    <source>
        <dbReference type="EMBL" id="PWN41499.1"/>
    </source>
</evidence>
<dbReference type="RefSeq" id="XP_025368659.1">
    <property type="nucleotide sequence ID" value="XM_025510657.1"/>
</dbReference>
<proteinExistence type="predicted"/>
<dbReference type="Proteomes" id="UP000245783">
    <property type="component" value="Unassembled WGS sequence"/>
</dbReference>
<evidence type="ECO:0000256" key="1">
    <source>
        <dbReference type="SAM" id="MobiDB-lite"/>
    </source>
</evidence>
<dbReference type="AlphaFoldDB" id="A0A316VVL9"/>
<dbReference type="EMBL" id="KZ819392">
    <property type="protein sequence ID" value="PWN41499.1"/>
    <property type="molecule type" value="Genomic_DNA"/>
</dbReference>
<feature type="compositionally biased region" description="Basic and acidic residues" evidence="1">
    <location>
        <begin position="101"/>
        <end position="110"/>
    </location>
</feature>
<accession>A0A316VVL9</accession>
<feature type="region of interest" description="Disordered" evidence="1">
    <location>
        <begin position="89"/>
        <end position="121"/>
    </location>
</feature>
<dbReference type="InParanoid" id="A0A316VVL9"/>
<keyword evidence="3" id="KW-1185">Reference proteome</keyword>
<evidence type="ECO:0000313" key="3">
    <source>
        <dbReference type="Proteomes" id="UP000245783"/>
    </source>
</evidence>